<feature type="region of interest" description="Disordered" evidence="1">
    <location>
        <begin position="1"/>
        <end position="92"/>
    </location>
</feature>
<keyword evidence="3" id="KW-1185">Reference proteome</keyword>
<feature type="region of interest" description="Disordered" evidence="1">
    <location>
        <begin position="254"/>
        <end position="294"/>
    </location>
</feature>
<evidence type="ECO:0000256" key="1">
    <source>
        <dbReference type="SAM" id="MobiDB-lite"/>
    </source>
</evidence>
<dbReference type="Pfam" id="PF12502">
    <property type="entry name" value="DUF3710"/>
    <property type="match status" value="1"/>
</dbReference>
<dbReference type="EMBL" id="BAAARN010000001">
    <property type="protein sequence ID" value="GAA2731715.1"/>
    <property type="molecule type" value="Genomic_DNA"/>
</dbReference>
<proteinExistence type="predicted"/>
<feature type="compositionally biased region" description="Acidic residues" evidence="1">
    <location>
        <begin position="259"/>
        <end position="269"/>
    </location>
</feature>
<name>A0ABN3UGG8_9MICO</name>
<reference evidence="2 3" key="1">
    <citation type="journal article" date="2019" name="Int. J. Syst. Evol. Microbiol.">
        <title>The Global Catalogue of Microorganisms (GCM) 10K type strain sequencing project: providing services to taxonomists for standard genome sequencing and annotation.</title>
        <authorList>
            <consortium name="The Broad Institute Genomics Platform"/>
            <consortium name="The Broad Institute Genome Sequencing Center for Infectious Disease"/>
            <person name="Wu L."/>
            <person name="Ma J."/>
        </authorList>
    </citation>
    <scope>NUCLEOTIDE SEQUENCE [LARGE SCALE GENOMIC DNA]</scope>
    <source>
        <strain evidence="2 3">JCM 16378</strain>
    </source>
</reference>
<accession>A0ABN3UGG8</accession>
<dbReference type="RefSeq" id="WP_344190085.1">
    <property type="nucleotide sequence ID" value="NZ_BAAARN010000001.1"/>
</dbReference>
<gene>
    <name evidence="2" type="ORF">GCM10009867_05990</name>
</gene>
<feature type="compositionally biased region" description="Basic and acidic residues" evidence="1">
    <location>
        <begin position="63"/>
        <end position="92"/>
    </location>
</feature>
<comment type="caution">
    <text evidence="2">The sequence shown here is derived from an EMBL/GenBank/DDBJ whole genome shotgun (WGS) entry which is preliminary data.</text>
</comment>
<dbReference type="Proteomes" id="UP001501326">
    <property type="component" value="Unassembled WGS sequence"/>
</dbReference>
<evidence type="ECO:0000313" key="3">
    <source>
        <dbReference type="Proteomes" id="UP001501326"/>
    </source>
</evidence>
<sequence length="294" mass="30467">MAIFRRGKKSEQIDEVDPTPDPTTDGASDSGPGSSALADSDGDIADSGDSDSGAPDGTPGGDVSKDEQAAKAAPVDREANGPHDSSEVDVTDDGRLDLGALRIRGISGMELRLEVDEAADQVVGATAVVADSAVQLQAFAAPRTMGIWDEIRTEIAESILAQGGTADEVQGALGTELRTRMPQAGPDGRTVFAPARFAGVDGPRWFLRAVFSGRAAIDDEAAAPLLEVVRSVVVVRGENAMAPREMLALTLPVQPDAQGEADADGEATDSGDAAPVHTDDLKPFERGPEITEVR</sequence>
<feature type="compositionally biased region" description="Acidic residues" evidence="1">
    <location>
        <begin position="40"/>
        <end position="49"/>
    </location>
</feature>
<organism evidence="2 3">
    <name type="scientific">Pedococcus aerophilus</name>
    <dbReference type="NCBI Taxonomy" id="436356"/>
    <lineage>
        <taxon>Bacteria</taxon>
        <taxon>Bacillati</taxon>
        <taxon>Actinomycetota</taxon>
        <taxon>Actinomycetes</taxon>
        <taxon>Micrococcales</taxon>
        <taxon>Intrasporangiaceae</taxon>
        <taxon>Pedococcus</taxon>
    </lineage>
</organism>
<evidence type="ECO:0000313" key="2">
    <source>
        <dbReference type="EMBL" id="GAA2731715.1"/>
    </source>
</evidence>
<protein>
    <submittedName>
        <fullName evidence="2">DUF3710 domain-containing protein</fullName>
    </submittedName>
</protein>
<feature type="compositionally biased region" description="Low complexity" evidence="1">
    <location>
        <begin position="22"/>
        <end position="39"/>
    </location>
</feature>
<feature type="compositionally biased region" description="Basic and acidic residues" evidence="1">
    <location>
        <begin position="277"/>
        <end position="294"/>
    </location>
</feature>
<dbReference type="InterPro" id="IPR022183">
    <property type="entry name" value="DUF3710"/>
</dbReference>